<dbReference type="STRING" id="1798396.A2973_02950"/>
<dbReference type="InterPro" id="IPR004413">
    <property type="entry name" value="GatB"/>
</dbReference>
<dbReference type="InterPro" id="IPR042114">
    <property type="entry name" value="GatB_C_1"/>
</dbReference>
<dbReference type="Pfam" id="PF02934">
    <property type="entry name" value="GatB_N"/>
    <property type="match status" value="1"/>
</dbReference>
<dbReference type="InterPro" id="IPR014746">
    <property type="entry name" value="Gln_synth/guanido_kin_cat_dom"/>
</dbReference>
<dbReference type="InterPro" id="IPR017958">
    <property type="entry name" value="Gln-tRNA_amidoTrfase_suB_CS"/>
</dbReference>
<dbReference type="GO" id="GO:0070681">
    <property type="term" value="P:glutaminyl-tRNAGln biosynthesis via transamidation"/>
    <property type="evidence" value="ECO:0007669"/>
    <property type="project" value="TreeGrafter"/>
</dbReference>
<dbReference type="EC" id="6.3.5.-" evidence="10"/>
<dbReference type="HAMAP" id="MF_00121">
    <property type="entry name" value="GatB"/>
    <property type="match status" value="1"/>
</dbReference>
<protein>
    <recommendedName>
        <fullName evidence="10">Aspartyl/glutamyl-tRNA(Asn/Gln) amidotransferase subunit B</fullName>
        <shortName evidence="10">Asp/Glu-ADT subunit B</shortName>
        <ecNumber evidence="10">6.3.5.-</ecNumber>
    </recommendedName>
</protein>
<evidence type="ECO:0000256" key="8">
    <source>
        <dbReference type="ARBA" id="ARBA00047380"/>
    </source>
</evidence>
<keyword evidence="4 10" id="KW-0547">Nucleotide-binding</keyword>
<evidence type="ECO:0000256" key="4">
    <source>
        <dbReference type="ARBA" id="ARBA00022741"/>
    </source>
</evidence>
<evidence type="ECO:0000256" key="3">
    <source>
        <dbReference type="ARBA" id="ARBA00022598"/>
    </source>
</evidence>
<evidence type="ECO:0000256" key="7">
    <source>
        <dbReference type="ARBA" id="ARBA00024799"/>
    </source>
</evidence>
<evidence type="ECO:0000259" key="11">
    <source>
        <dbReference type="SMART" id="SM00845"/>
    </source>
</evidence>
<dbReference type="NCBIfam" id="TIGR00133">
    <property type="entry name" value="gatB"/>
    <property type="match status" value="1"/>
</dbReference>
<evidence type="ECO:0000256" key="1">
    <source>
        <dbReference type="ARBA" id="ARBA00005306"/>
    </source>
</evidence>
<evidence type="ECO:0000256" key="9">
    <source>
        <dbReference type="ARBA" id="ARBA00047913"/>
    </source>
</evidence>
<dbReference type="GO" id="GO:0050566">
    <property type="term" value="F:asparaginyl-tRNA synthase (glutamine-hydrolyzing) activity"/>
    <property type="evidence" value="ECO:0007669"/>
    <property type="project" value="RHEA"/>
</dbReference>
<gene>
    <name evidence="10" type="primary">gatB</name>
    <name evidence="12" type="ORF">A2973_02950</name>
</gene>
<accession>A0A1F6B0M9</accession>
<evidence type="ECO:0000256" key="10">
    <source>
        <dbReference type="HAMAP-Rule" id="MF_00121"/>
    </source>
</evidence>
<organism evidence="12 13">
    <name type="scientific">Candidatus Gottesmanbacteria bacterium RIFCSPLOWO2_01_FULL_49_10</name>
    <dbReference type="NCBI Taxonomy" id="1798396"/>
    <lineage>
        <taxon>Bacteria</taxon>
        <taxon>Candidatus Gottesmaniibacteriota</taxon>
    </lineage>
</organism>
<evidence type="ECO:0000256" key="6">
    <source>
        <dbReference type="ARBA" id="ARBA00022917"/>
    </source>
</evidence>
<dbReference type="InterPro" id="IPR006075">
    <property type="entry name" value="Asn/Gln-tRNA_Trfase_suB/E_cat"/>
</dbReference>
<comment type="function">
    <text evidence="7 10">Allows the formation of correctly charged Asn-tRNA(Asn) or Gln-tRNA(Gln) through the transamidation of misacylated Asp-tRNA(Asn) or Glu-tRNA(Gln) in organisms which lack either or both of asparaginyl-tRNA or glutaminyl-tRNA synthetases. The reaction takes place in the presence of glutamine and ATP through an activated phospho-Asp-tRNA(Asn) or phospho-Glu-tRNA(Gln).</text>
</comment>
<dbReference type="NCBIfam" id="NF004014">
    <property type="entry name" value="PRK05477.1-4"/>
    <property type="match status" value="1"/>
</dbReference>
<evidence type="ECO:0000313" key="13">
    <source>
        <dbReference type="Proteomes" id="UP000176409"/>
    </source>
</evidence>
<dbReference type="InterPro" id="IPR023168">
    <property type="entry name" value="GatB_Yqey_C_2"/>
</dbReference>
<feature type="domain" description="Asn/Gln amidotransferase" evidence="11">
    <location>
        <begin position="353"/>
        <end position="471"/>
    </location>
</feature>
<dbReference type="SUPFAM" id="SSF89095">
    <property type="entry name" value="GatB/YqeY motif"/>
    <property type="match status" value="1"/>
</dbReference>
<sequence length="472" mass="53317">MNQELTTYEPIIGIEIHVELATASKMFCGCPADQFGKEPNTQLCPICLGLPGALPVPNKKAVEWTILLGLALGCTVNEESKFDRKHYFYPDLPKGYQISQYDQPLAINGSLELKTQNSKLKTIRIHRVHLEEDTGKLMHATVDGQRVSLVDFNRSGVPLVEIVTEPDFRSVEEVDVFAKKLQQIVRYLGISGADMEKGSMRIEPSVSIRKSQIPNPKSQTISKSKIPNKNKLPAYRVEIKNINSFKFARNAITYEIERQTELLERGEMPTQQTRGFMESKGVTIAQREKEEAHDYRYFPEPDIPPMRFAQSQISNFKSQIGELPDTKRTRFMQEYGLSEYDAGLLVESRKRSDYFEEAVKATLDTGNQAIKLYQISPKAIANWIINKKVDVACVTPAQLLDQIVQATATTSVSDEDLEKIINQVLAENPKAVEDYKNGREQALLYLLGNVRKKLSGTMDMSIVRNGLLARLR</sequence>
<comment type="catalytic activity">
    <reaction evidence="8 10">
        <text>L-aspartyl-tRNA(Asn) + L-glutamine + ATP + H2O = L-asparaginyl-tRNA(Asn) + L-glutamate + ADP + phosphate + 2 H(+)</text>
        <dbReference type="Rhea" id="RHEA:14513"/>
        <dbReference type="Rhea" id="RHEA-COMP:9674"/>
        <dbReference type="Rhea" id="RHEA-COMP:9677"/>
        <dbReference type="ChEBI" id="CHEBI:15377"/>
        <dbReference type="ChEBI" id="CHEBI:15378"/>
        <dbReference type="ChEBI" id="CHEBI:29985"/>
        <dbReference type="ChEBI" id="CHEBI:30616"/>
        <dbReference type="ChEBI" id="CHEBI:43474"/>
        <dbReference type="ChEBI" id="CHEBI:58359"/>
        <dbReference type="ChEBI" id="CHEBI:78515"/>
        <dbReference type="ChEBI" id="CHEBI:78516"/>
        <dbReference type="ChEBI" id="CHEBI:456216"/>
    </reaction>
</comment>
<dbReference type="Pfam" id="PF02637">
    <property type="entry name" value="GatB_Yqey"/>
    <property type="match status" value="1"/>
</dbReference>
<comment type="catalytic activity">
    <reaction evidence="9 10">
        <text>L-glutamyl-tRNA(Gln) + L-glutamine + ATP + H2O = L-glutaminyl-tRNA(Gln) + L-glutamate + ADP + phosphate + H(+)</text>
        <dbReference type="Rhea" id="RHEA:17521"/>
        <dbReference type="Rhea" id="RHEA-COMP:9681"/>
        <dbReference type="Rhea" id="RHEA-COMP:9684"/>
        <dbReference type="ChEBI" id="CHEBI:15377"/>
        <dbReference type="ChEBI" id="CHEBI:15378"/>
        <dbReference type="ChEBI" id="CHEBI:29985"/>
        <dbReference type="ChEBI" id="CHEBI:30616"/>
        <dbReference type="ChEBI" id="CHEBI:43474"/>
        <dbReference type="ChEBI" id="CHEBI:58359"/>
        <dbReference type="ChEBI" id="CHEBI:78520"/>
        <dbReference type="ChEBI" id="CHEBI:78521"/>
        <dbReference type="ChEBI" id="CHEBI:456216"/>
    </reaction>
</comment>
<evidence type="ECO:0000256" key="2">
    <source>
        <dbReference type="ARBA" id="ARBA00011123"/>
    </source>
</evidence>
<dbReference type="PANTHER" id="PTHR11659:SF0">
    <property type="entry name" value="GLUTAMYL-TRNA(GLN) AMIDOTRANSFERASE SUBUNIT B, MITOCHONDRIAL"/>
    <property type="match status" value="1"/>
</dbReference>
<comment type="caution">
    <text evidence="12">The sequence shown here is derived from an EMBL/GenBank/DDBJ whole genome shotgun (WGS) entry which is preliminary data.</text>
</comment>
<dbReference type="GO" id="GO:0005524">
    <property type="term" value="F:ATP binding"/>
    <property type="evidence" value="ECO:0007669"/>
    <property type="project" value="UniProtKB-KW"/>
</dbReference>
<dbReference type="Proteomes" id="UP000176409">
    <property type="component" value="Unassembled WGS sequence"/>
</dbReference>
<dbReference type="PANTHER" id="PTHR11659">
    <property type="entry name" value="GLUTAMYL-TRNA GLN AMIDOTRANSFERASE SUBUNIT B MITOCHONDRIAL AND PROKARYOTIC PET112-RELATED"/>
    <property type="match status" value="1"/>
</dbReference>
<keyword evidence="6 10" id="KW-0648">Protein biosynthesis</keyword>
<comment type="similarity">
    <text evidence="1 10">Belongs to the GatB/GatE family. GatB subfamily.</text>
</comment>
<dbReference type="InterPro" id="IPR017959">
    <property type="entry name" value="Asn/Gln-tRNA_amidoTrfase_suB/E"/>
</dbReference>
<keyword evidence="3 10" id="KW-0436">Ligase</keyword>
<evidence type="ECO:0000313" key="12">
    <source>
        <dbReference type="EMBL" id="OGG30479.1"/>
    </source>
</evidence>
<dbReference type="NCBIfam" id="NF004012">
    <property type="entry name" value="PRK05477.1-2"/>
    <property type="match status" value="1"/>
</dbReference>
<evidence type="ECO:0000256" key="5">
    <source>
        <dbReference type="ARBA" id="ARBA00022840"/>
    </source>
</evidence>
<dbReference type="GO" id="GO:0006412">
    <property type="term" value="P:translation"/>
    <property type="evidence" value="ECO:0007669"/>
    <property type="project" value="UniProtKB-UniRule"/>
</dbReference>
<dbReference type="InterPro" id="IPR003789">
    <property type="entry name" value="Asn/Gln_tRNA_amidoTrase-B-like"/>
</dbReference>
<comment type="subunit">
    <text evidence="2 10">Heterotrimer of A, B and C subunits.</text>
</comment>
<reference evidence="12 13" key="1">
    <citation type="journal article" date="2016" name="Nat. Commun.">
        <title>Thousands of microbial genomes shed light on interconnected biogeochemical processes in an aquifer system.</title>
        <authorList>
            <person name="Anantharaman K."/>
            <person name="Brown C.T."/>
            <person name="Hug L.A."/>
            <person name="Sharon I."/>
            <person name="Castelle C.J."/>
            <person name="Probst A.J."/>
            <person name="Thomas B.C."/>
            <person name="Singh A."/>
            <person name="Wilkins M.J."/>
            <person name="Karaoz U."/>
            <person name="Brodie E.L."/>
            <person name="Williams K.H."/>
            <person name="Hubbard S.S."/>
            <person name="Banfield J.F."/>
        </authorList>
    </citation>
    <scope>NUCLEOTIDE SEQUENCE [LARGE SCALE GENOMIC DNA]</scope>
</reference>
<keyword evidence="5 10" id="KW-0067">ATP-binding</keyword>
<dbReference type="GO" id="GO:0050567">
    <property type="term" value="F:glutaminyl-tRNA synthase (glutamine-hydrolyzing) activity"/>
    <property type="evidence" value="ECO:0007669"/>
    <property type="project" value="UniProtKB-UniRule"/>
</dbReference>
<proteinExistence type="inferred from homology"/>
<dbReference type="Gene3D" id="1.10.150.380">
    <property type="entry name" value="GatB domain, N-terminal subdomain"/>
    <property type="match status" value="1"/>
</dbReference>
<dbReference type="InterPro" id="IPR018027">
    <property type="entry name" value="Asn/Gln_amidotransferase"/>
</dbReference>
<dbReference type="AlphaFoldDB" id="A0A1F6B0M9"/>
<dbReference type="Gene3D" id="1.10.10.410">
    <property type="match status" value="1"/>
</dbReference>
<dbReference type="SUPFAM" id="SSF55931">
    <property type="entry name" value="Glutamine synthetase/guanido kinase"/>
    <property type="match status" value="1"/>
</dbReference>
<dbReference type="EMBL" id="MFJZ01000020">
    <property type="protein sequence ID" value="OGG30479.1"/>
    <property type="molecule type" value="Genomic_DNA"/>
</dbReference>
<dbReference type="PROSITE" id="PS01234">
    <property type="entry name" value="GATB"/>
    <property type="match status" value="1"/>
</dbReference>
<dbReference type="SMART" id="SM00845">
    <property type="entry name" value="GatB_Yqey"/>
    <property type="match status" value="1"/>
</dbReference>
<name>A0A1F6B0M9_9BACT</name>